<feature type="compositionally biased region" description="Basic and acidic residues" evidence="5">
    <location>
        <begin position="112"/>
        <end position="132"/>
    </location>
</feature>
<evidence type="ECO:0000256" key="1">
    <source>
        <dbReference type="ARBA" id="ARBA00022723"/>
    </source>
</evidence>
<evidence type="ECO:0000256" key="4">
    <source>
        <dbReference type="PROSITE-ProRule" id="PRU00042"/>
    </source>
</evidence>
<evidence type="ECO:0000313" key="8">
    <source>
        <dbReference type="Proteomes" id="UP001558652"/>
    </source>
</evidence>
<dbReference type="PROSITE" id="PS50157">
    <property type="entry name" value="ZINC_FINGER_C2H2_2"/>
    <property type="match status" value="1"/>
</dbReference>
<evidence type="ECO:0000259" key="6">
    <source>
        <dbReference type="PROSITE" id="PS50157"/>
    </source>
</evidence>
<evidence type="ECO:0000256" key="5">
    <source>
        <dbReference type="SAM" id="MobiDB-lite"/>
    </source>
</evidence>
<dbReference type="SUPFAM" id="SSF57667">
    <property type="entry name" value="beta-beta-alpha zinc fingers"/>
    <property type="match status" value="1"/>
</dbReference>
<evidence type="ECO:0000256" key="3">
    <source>
        <dbReference type="ARBA" id="ARBA00022833"/>
    </source>
</evidence>
<dbReference type="PROSITE" id="PS00028">
    <property type="entry name" value="ZINC_FINGER_C2H2_1"/>
    <property type="match status" value="1"/>
</dbReference>
<accession>A0ABD0YH75</accession>
<dbReference type="EMBL" id="JBFDAA010000015">
    <property type="protein sequence ID" value="KAL1117748.1"/>
    <property type="molecule type" value="Genomic_DNA"/>
</dbReference>
<organism evidence="7 8">
    <name type="scientific">Ranatra chinensis</name>
    <dbReference type="NCBI Taxonomy" id="642074"/>
    <lineage>
        <taxon>Eukaryota</taxon>
        <taxon>Metazoa</taxon>
        <taxon>Ecdysozoa</taxon>
        <taxon>Arthropoda</taxon>
        <taxon>Hexapoda</taxon>
        <taxon>Insecta</taxon>
        <taxon>Pterygota</taxon>
        <taxon>Neoptera</taxon>
        <taxon>Paraneoptera</taxon>
        <taxon>Hemiptera</taxon>
        <taxon>Heteroptera</taxon>
        <taxon>Panheteroptera</taxon>
        <taxon>Nepomorpha</taxon>
        <taxon>Nepidae</taxon>
        <taxon>Ranatrinae</taxon>
        <taxon>Ranatra</taxon>
    </lineage>
</organism>
<dbReference type="FunFam" id="3.30.160.60:FF:000021">
    <property type="entry name" value="Basic krueppel-like factor 3"/>
    <property type="match status" value="1"/>
</dbReference>
<evidence type="ECO:0000313" key="7">
    <source>
        <dbReference type="EMBL" id="KAL1117748.1"/>
    </source>
</evidence>
<keyword evidence="3" id="KW-0862">Zinc</keyword>
<comment type="caution">
    <text evidence="7">The sequence shown here is derived from an EMBL/GenBank/DDBJ whole genome shotgun (WGS) entry which is preliminary data.</text>
</comment>
<protein>
    <recommendedName>
        <fullName evidence="6">C2H2-type domain-containing protein</fullName>
    </recommendedName>
</protein>
<keyword evidence="2 4" id="KW-0863">Zinc-finger</keyword>
<dbReference type="InterPro" id="IPR013087">
    <property type="entry name" value="Znf_C2H2_type"/>
</dbReference>
<reference evidence="7 8" key="1">
    <citation type="submission" date="2024-07" db="EMBL/GenBank/DDBJ databases">
        <title>Chromosome-level genome assembly of the water stick insect Ranatra chinensis (Heteroptera: Nepidae).</title>
        <authorList>
            <person name="Liu X."/>
        </authorList>
    </citation>
    <scope>NUCLEOTIDE SEQUENCE [LARGE SCALE GENOMIC DNA]</scope>
    <source>
        <strain evidence="7">Cailab_2021Rc</strain>
        <tissue evidence="7">Muscle</tissue>
    </source>
</reference>
<feature type="region of interest" description="Disordered" evidence="5">
    <location>
        <begin position="107"/>
        <end position="137"/>
    </location>
</feature>
<dbReference type="PANTHER" id="PTHR23235:SF48">
    <property type="entry name" value="KRUEPPEL-LIKE FACTOR 3"/>
    <property type="match status" value="1"/>
</dbReference>
<dbReference type="Gene3D" id="3.30.160.60">
    <property type="entry name" value="Classic Zinc Finger"/>
    <property type="match status" value="1"/>
</dbReference>
<dbReference type="InterPro" id="IPR036236">
    <property type="entry name" value="Znf_C2H2_sf"/>
</dbReference>
<evidence type="ECO:0000256" key="2">
    <source>
        <dbReference type="ARBA" id="ARBA00022771"/>
    </source>
</evidence>
<sequence length="160" mass="17572">MHLGRGFETRTNLESAFAHKQTDSYILIVADSGGDLIGKGPPSHQRIRNTSPSLYRGGSVQECVESLSRRKVHRCDVPGCHKVYTKSSHLKAHKRTHTGAYRIIRLPSNGRHPGDAHVNAEREGTTGEKEKNPVGQSYQDVLVIAEGKGRSRTASSCSRT</sequence>
<dbReference type="PANTHER" id="PTHR23235">
    <property type="entry name" value="KRUEPPEL-LIKE TRANSCRIPTION FACTOR"/>
    <property type="match status" value="1"/>
</dbReference>
<dbReference type="AlphaFoldDB" id="A0ABD0YH75"/>
<feature type="domain" description="C2H2-type" evidence="6">
    <location>
        <begin position="73"/>
        <end position="102"/>
    </location>
</feature>
<keyword evidence="1" id="KW-0479">Metal-binding</keyword>
<dbReference type="GO" id="GO:0008270">
    <property type="term" value="F:zinc ion binding"/>
    <property type="evidence" value="ECO:0007669"/>
    <property type="project" value="UniProtKB-KW"/>
</dbReference>
<proteinExistence type="predicted"/>
<dbReference type="Proteomes" id="UP001558652">
    <property type="component" value="Unassembled WGS sequence"/>
</dbReference>
<gene>
    <name evidence="7" type="ORF">AAG570_004063</name>
</gene>
<name>A0ABD0YH75_9HEMI</name>
<keyword evidence="8" id="KW-1185">Reference proteome</keyword>